<dbReference type="OrthoDB" id="9803078at2"/>
<feature type="domain" description="ACT" evidence="1">
    <location>
        <begin position="4"/>
        <end position="78"/>
    </location>
</feature>
<dbReference type="PROSITE" id="PS51671">
    <property type="entry name" value="ACT"/>
    <property type="match status" value="1"/>
</dbReference>
<evidence type="ECO:0000259" key="1">
    <source>
        <dbReference type="PROSITE" id="PS51671"/>
    </source>
</evidence>
<evidence type="ECO:0000313" key="2">
    <source>
        <dbReference type="EMBL" id="AMB96813.1"/>
    </source>
</evidence>
<evidence type="ECO:0000313" key="6">
    <source>
        <dbReference type="Proteomes" id="UP000067698"/>
    </source>
</evidence>
<dbReference type="GeneID" id="92866042"/>
<sequence length="87" mass="9746">MQAVITVIGKDKVGILAKAATKCAELNANIVDVEQSIMQDLFTMVMIVNIDGLNVEFEDFKKEIKDALTAMEVYVMHEDIFNAMHKI</sequence>
<dbReference type="Proteomes" id="UP000540056">
    <property type="component" value="Unassembled WGS sequence"/>
</dbReference>
<reference evidence="2 6" key="1">
    <citation type="journal article" date="2016" name="Genome Announc.">
        <title>Complete Genome Sequences of Aerococcus christensenii CCUG 28831T, Aerococcus sanguinicola CCUG 43001T, Aerococcus urinae CCUG 36881T, Aerococcus urinaeequi CCUG 28094T, Aerococcus urinaehominis CCUG 42038 BT, and Aerococcus viridans CCUG 4311T.</title>
        <authorList>
            <person name="Carkaci D."/>
            <person name="Dargis R."/>
            <person name="Nielsen X.C."/>
            <person name="Skovgaard O."/>
            <person name="Fuursted K."/>
            <person name="Christensen J.J."/>
        </authorList>
    </citation>
    <scope>NUCLEOTIDE SEQUENCE [LARGE SCALE GENOMIC DNA]</scope>
    <source>
        <strain evidence="2 6">CCUG28094</strain>
    </source>
</reference>
<dbReference type="EMBL" id="JACGAN010000001">
    <property type="protein sequence ID" value="MBA5745631.1"/>
    <property type="molecule type" value="Genomic_DNA"/>
</dbReference>
<reference evidence="3 7" key="3">
    <citation type="submission" date="2020-07" db="EMBL/GenBank/DDBJ databases">
        <title>Draft Genome Sequences of Lactobacillales Isolated from the International Space Station.</title>
        <authorList>
            <person name="Bharadwaj A.R."/>
            <person name="Singh N.K."/>
            <person name="Wood J.M."/>
            <person name="Debieu M."/>
            <person name="O'Hara N.B."/>
            <person name="Karouia F."/>
            <person name="Mason C.E."/>
            <person name="Venkateswaran K."/>
        </authorList>
    </citation>
    <scope>NUCLEOTIDE SEQUENCE [LARGE SCALE GENOMIC DNA]</scope>
    <source>
        <strain evidence="3 7">151250015-1-258-55</strain>
    </source>
</reference>
<dbReference type="EMBL" id="CP063065">
    <property type="protein sequence ID" value="QOQ78466.1"/>
    <property type="molecule type" value="Genomic_DNA"/>
</dbReference>
<evidence type="ECO:0000313" key="5">
    <source>
        <dbReference type="EMBL" id="WAT23775.1"/>
    </source>
</evidence>
<name>A0A0U4VWV4_9LACT</name>
<dbReference type="Proteomes" id="UP001164714">
    <property type="component" value="Chromosome"/>
</dbReference>
<dbReference type="InterPro" id="IPR045865">
    <property type="entry name" value="ACT-like_dom_sf"/>
</dbReference>
<reference evidence="5" key="5">
    <citation type="submission" date="2022-12" db="EMBL/GenBank/DDBJ databases">
        <title>Whole genome sequence analysis of a duck derived balloon bacteium Aerococcus urinaeequi henan2020.</title>
        <authorList>
            <person name="Zhang H."/>
            <person name="Qiao H.X."/>
            <person name="Bian C.Z."/>
            <person name="Shu J.C."/>
        </authorList>
    </citation>
    <scope>NUCLEOTIDE SEQUENCE</scope>
    <source>
        <strain evidence="5">2020-HN-1</strain>
    </source>
</reference>
<reference evidence="4 8" key="4">
    <citation type="submission" date="2020-10" db="EMBL/GenBank/DDBJ databases">
        <title>Plasmid carrying two tetracycline resistance determinant.</title>
        <authorList>
            <person name="Yang Q."/>
        </authorList>
    </citation>
    <scope>NUCLEOTIDE SEQUENCE [LARGE SCALE GENOMIC DNA]</scope>
    <source>
        <strain evidence="4 8">T43</strain>
    </source>
</reference>
<organism evidence="4 8">
    <name type="scientific">Aerococcus urinaeequi</name>
    <dbReference type="NCBI Taxonomy" id="51665"/>
    <lineage>
        <taxon>Bacteria</taxon>
        <taxon>Bacillati</taxon>
        <taxon>Bacillota</taxon>
        <taxon>Bacilli</taxon>
        <taxon>Lactobacillales</taxon>
        <taxon>Aerococcaceae</taxon>
        <taxon>Aerococcus</taxon>
    </lineage>
</organism>
<evidence type="ECO:0000313" key="3">
    <source>
        <dbReference type="EMBL" id="MBA5745631.1"/>
    </source>
</evidence>
<reference evidence="6" key="2">
    <citation type="submission" date="2016-01" db="EMBL/GenBank/DDBJ databases">
        <title>Six Aerococcus type strain genome sequencing and assembly using PacBio and Illumina Hiseq.</title>
        <authorList>
            <person name="Carkaci D."/>
            <person name="Dargis R."/>
            <person name="Nielsen X.C."/>
            <person name="Skovgaard O."/>
            <person name="Fuursted K."/>
            <person name="Christensen J.J."/>
        </authorList>
    </citation>
    <scope>NUCLEOTIDE SEQUENCE [LARGE SCALE GENOMIC DNA]</scope>
    <source>
        <strain evidence="6">CCUG28094</strain>
    </source>
</reference>
<dbReference type="EMBL" id="CP114063">
    <property type="protein sequence ID" value="WAT23775.1"/>
    <property type="molecule type" value="Genomic_DNA"/>
</dbReference>
<dbReference type="Proteomes" id="UP000595091">
    <property type="component" value="Chromosome"/>
</dbReference>
<evidence type="ECO:0000313" key="8">
    <source>
        <dbReference type="Proteomes" id="UP000595091"/>
    </source>
</evidence>
<gene>
    <name evidence="2" type="ORF">AWM74_00580</name>
    <name evidence="3" type="ORF">H3232_00165</name>
    <name evidence="4" type="ORF">IMX20_05520</name>
    <name evidence="5" type="ORF">OZ415_05780</name>
</gene>
<dbReference type="SUPFAM" id="SSF55021">
    <property type="entry name" value="ACT-like"/>
    <property type="match status" value="1"/>
</dbReference>
<dbReference type="KEGG" id="aui:APT62_04180"/>
<dbReference type="Gene3D" id="3.30.70.260">
    <property type="match status" value="1"/>
</dbReference>
<accession>A0A0U4VWV4</accession>
<dbReference type="AlphaFoldDB" id="A0A0U4VWV4"/>
<dbReference type="InterPro" id="IPR002912">
    <property type="entry name" value="ACT_dom"/>
</dbReference>
<evidence type="ECO:0000313" key="4">
    <source>
        <dbReference type="EMBL" id="QOQ78466.1"/>
    </source>
</evidence>
<dbReference type="EMBL" id="CP014162">
    <property type="protein sequence ID" value="AMB96813.1"/>
    <property type="molecule type" value="Genomic_DNA"/>
</dbReference>
<proteinExistence type="predicted"/>
<dbReference type="Proteomes" id="UP000067698">
    <property type="component" value="Chromosome"/>
</dbReference>
<evidence type="ECO:0000313" key="7">
    <source>
        <dbReference type="Proteomes" id="UP000540056"/>
    </source>
</evidence>
<dbReference type="Pfam" id="PF13740">
    <property type="entry name" value="ACT_6"/>
    <property type="match status" value="1"/>
</dbReference>
<dbReference type="RefSeq" id="WP_016896993.1">
    <property type="nucleotide sequence ID" value="NZ_CP013988.1"/>
</dbReference>
<keyword evidence="7" id="KW-1185">Reference proteome</keyword>
<protein>
    <submittedName>
        <fullName evidence="4">ACT domain-containing protein</fullName>
    </submittedName>
</protein>
<dbReference type="NCBIfam" id="NF001220">
    <property type="entry name" value="PRK00194.1"/>
    <property type="match status" value="1"/>
</dbReference>